<accession>A0A2J6TLU1</accession>
<evidence type="ECO:0000313" key="4">
    <source>
        <dbReference type="Proteomes" id="UP000235371"/>
    </source>
</evidence>
<dbReference type="AlphaFoldDB" id="A0A2J6TLU1"/>
<feature type="chain" id="PRO_5014453609" description="DUF676 domain-containing protein" evidence="2">
    <location>
        <begin position="17"/>
        <end position="516"/>
    </location>
</feature>
<dbReference type="EMBL" id="KZ613774">
    <property type="protein sequence ID" value="PMD63979.1"/>
    <property type="molecule type" value="Genomic_DNA"/>
</dbReference>
<evidence type="ECO:0000313" key="3">
    <source>
        <dbReference type="EMBL" id="PMD63979.1"/>
    </source>
</evidence>
<name>A0A2J6TLU1_9HELO</name>
<dbReference type="InParanoid" id="A0A2J6TLU1"/>
<dbReference type="Proteomes" id="UP000235371">
    <property type="component" value="Unassembled WGS sequence"/>
</dbReference>
<reference evidence="3 4" key="1">
    <citation type="submission" date="2016-04" db="EMBL/GenBank/DDBJ databases">
        <title>A degradative enzymes factory behind the ericoid mycorrhizal symbiosis.</title>
        <authorList>
            <consortium name="DOE Joint Genome Institute"/>
            <person name="Martino E."/>
            <person name="Morin E."/>
            <person name="Grelet G."/>
            <person name="Kuo A."/>
            <person name="Kohler A."/>
            <person name="Daghino S."/>
            <person name="Barry K."/>
            <person name="Choi C."/>
            <person name="Cichocki N."/>
            <person name="Clum A."/>
            <person name="Copeland A."/>
            <person name="Hainaut M."/>
            <person name="Haridas S."/>
            <person name="Labutti K."/>
            <person name="Lindquist E."/>
            <person name="Lipzen A."/>
            <person name="Khouja H.-R."/>
            <person name="Murat C."/>
            <person name="Ohm R."/>
            <person name="Olson A."/>
            <person name="Spatafora J."/>
            <person name="Veneault-Fourrey C."/>
            <person name="Henrissat B."/>
            <person name="Grigoriev I."/>
            <person name="Martin F."/>
            <person name="Perotto S."/>
        </authorList>
    </citation>
    <scope>NUCLEOTIDE SEQUENCE [LARGE SCALE GENOMIC DNA]</scope>
    <source>
        <strain evidence="3 4">E</strain>
    </source>
</reference>
<dbReference type="InterPro" id="IPR029058">
    <property type="entry name" value="AB_hydrolase_fold"/>
</dbReference>
<feature type="compositionally biased region" description="Basic and acidic residues" evidence="1">
    <location>
        <begin position="410"/>
        <end position="421"/>
    </location>
</feature>
<keyword evidence="4" id="KW-1185">Reference proteome</keyword>
<proteinExistence type="predicted"/>
<dbReference type="PANTHER" id="PTHR47842:SF2">
    <property type="entry name" value="DUF676 DOMAIN-CONTAINING PROTEIN"/>
    <property type="match status" value="1"/>
</dbReference>
<dbReference type="GeneID" id="36579886"/>
<evidence type="ECO:0000256" key="1">
    <source>
        <dbReference type="SAM" id="MobiDB-lite"/>
    </source>
</evidence>
<feature type="compositionally biased region" description="Basic and acidic residues" evidence="1">
    <location>
        <begin position="435"/>
        <end position="445"/>
    </location>
</feature>
<feature type="signal peptide" evidence="2">
    <location>
        <begin position="1"/>
        <end position="16"/>
    </location>
</feature>
<dbReference type="OrthoDB" id="442243at2759"/>
<evidence type="ECO:0008006" key="5">
    <source>
        <dbReference type="Google" id="ProtNLM"/>
    </source>
</evidence>
<feature type="region of interest" description="Disordered" evidence="1">
    <location>
        <begin position="410"/>
        <end position="471"/>
    </location>
</feature>
<dbReference type="PANTHER" id="PTHR47842">
    <property type="entry name" value="EXPRESSED PROTEIN"/>
    <property type="match status" value="1"/>
</dbReference>
<dbReference type="SUPFAM" id="SSF53474">
    <property type="entry name" value="alpha/beta-Hydrolases"/>
    <property type="match status" value="1"/>
</dbReference>
<keyword evidence="2" id="KW-0732">Signal</keyword>
<sequence length="516" mass="57290">MMINTLLLCFIHGFKGDEETFFQFPEDLKNAVSEKNPELNVQTRVYPKYETRGDLAACVETFREWLQDQVTNLERNAATPSAILDPSVSVILVSHSMGGFVAADTLFSVLDNTPVSSNPRQKLMFPLIQGVMAFDTPYNGLSRSMFAYGAFSQYQNISSIWNVLSSISTSLPAFMGAAGSASASSGAASAATSSAKIATTQNKTSWKRWQLLAARTGTIGAIAAGGVAAYMNREAILNSLSKINRENISSINYRENLARIPNIKYKENISQGLAYVSRESIGEGFAWMASHLKFVGALMKQTQLTTRLERLSQLEGVGLVNIYTSLGENGYWSGGYFVPKRTFCAIPTGKGQSRLFIEQPNPKAENEIEAHCSMFKPNKNEKYVEMLERSRELVLEWVKHDPRMVVDEYKPSREQLTRSRSESQLWDDDGVVKSPEGEKDGMKGGEEDEDQLDAILKSQDMPQPEDGGVNDEELKMALQVPLPVDQEAMQSEDLEQAVKIPLPNDDEILKEVKEEI</sequence>
<evidence type="ECO:0000256" key="2">
    <source>
        <dbReference type="SAM" id="SignalP"/>
    </source>
</evidence>
<dbReference type="RefSeq" id="XP_024740883.1">
    <property type="nucleotide sequence ID" value="XM_024871804.1"/>
</dbReference>
<dbReference type="Gene3D" id="3.40.50.1820">
    <property type="entry name" value="alpha/beta hydrolase"/>
    <property type="match status" value="1"/>
</dbReference>
<dbReference type="STRING" id="1095630.A0A2J6TLU1"/>
<protein>
    <recommendedName>
        <fullName evidence="5">DUF676 domain-containing protein</fullName>
    </recommendedName>
</protein>
<gene>
    <name evidence="3" type="ORF">K444DRAFT_310153</name>
</gene>
<organism evidence="3 4">
    <name type="scientific">Hyaloscypha bicolor E</name>
    <dbReference type="NCBI Taxonomy" id="1095630"/>
    <lineage>
        <taxon>Eukaryota</taxon>
        <taxon>Fungi</taxon>
        <taxon>Dikarya</taxon>
        <taxon>Ascomycota</taxon>
        <taxon>Pezizomycotina</taxon>
        <taxon>Leotiomycetes</taxon>
        <taxon>Helotiales</taxon>
        <taxon>Hyaloscyphaceae</taxon>
        <taxon>Hyaloscypha</taxon>
        <taxon>Hyaloscypha bicolor</taxon>
    </lineage>
</organism>